<evidence type="ECO:0000313" key="1">
    <source>
        <dbReference type="EMBL" id="KAF0647121.1"/>
    </source>
</evidence>
<dbReference type="RefSeq" id="WP_051839929.1">
    <property type="nucleotide sequence ID" value="NZ_ASYR01000041.1"/>
</dbReference>
<evidence type="ECO:0000313" key="4">
    <source>
        <dbReference type="Proteomes" id="UP000731519"/>
    </source>
</evidence>
<name>A0A1Y2NSE7_STRFR</name>
<dbReference type="Proteomes" id="UP000194318">
    <property type="component" value="Unassembled WGS sequence"/>
</dbReference>
<reference evidence="2 3" key="2">
    <citation type="submission" date="2016-09" db="EMBL/GenBank/DDBJ databases">
        <title>Streptomyces fradiae DSM40063, a candidate organism with high potential of specific P450 cytochromes.</title>
        <authorList>
            <person name="Grumaz C."/>
            <person name="Vainshtein Y."/>
            <person name="Kirstahler P."/>
            <person name="Sohn K."/>
        </authorList>
    </citation>
    <scope>NUCLEOTIDE SEQUENCE [LARGE SCALE GENOMIC DNA]</scope>
    <source>
        <strain evidence="2 3">DSM 40063</strain>
    </source>
</reference>
<evidence type="ECO:0000313" key="3">
    <source>
        <dbReference type="Proteomes" id="UP000194318"/>
    </source>
</evidence>
<protein>
    <submittedName>
        <fullName evidence="2">Uncharacterized protein</fullName>
    </submittedName>
</protein>
<dbReference type="EMBL" id="MIFZ01000281">
    <property type="protein sequence ID" value="OSY50452.1"/>
    <property type="molecule type" value="Genomic_DNA"/>
</dbReference>
<reference evidence="1 4" key="1">
    <citation type="submission" date="2013-05" db="EMBL/GenBank/DDBJ databases">
        <title>Genome Sequence of Streptomyces fradiae.</title>
        <authorList>
            <person name="Kirby R."/>
        </authorList>
    </citation>
    <scope>NUCLEOTIDE SEQUENCE [LARGE SCALE GENOMIC DNA]</scope>
    <source>
        <strain evidence="1 4">ATCC 10745</strain>
    </source>
</reference>
<dbReference type="EMBL" id="ASYR01000041">
    <property type="protein sequence ID" value="KAF0647121.1"/>
    <property type="molecule type" value="Genomic_DNA"/>
</dbReference>
<keyword evidence="4" id="KW-1185">Reference proteome</keyword>
<accession>A0A1Y2NSE7</accession>
<dbReference type="GeneID" id="91403071"/>
<evidence type="ECO:0000313" key="2">
    <source>
        <dbReference type="EMBL" id="OSY50452.1"/>
    </source>
</evidence>
<dbReference type="Proteomes" id="UP000731519">
    <property type="component" value="Unassembled WGS sequence"/>
</dbReference>
<proteinExistence type="predicted"/>
<dbReference type="AlphaFoldDB" id="A0A1Y2NSE7"/>
<comment type="caution">
    <text evidence="2">The sequence shown here is derived from an EMBL/GenBank/DDBJ whole genome shotgun (WGS) entry which is preliminary data.</text>
</comment>
<sequence length="119" mass="13242">MKKTIRDNYRIEITPDTWALGRKGQQDHNAMQRLLADIERAVQRHVNGVEQVVSLWDTHEECSHCGCVWEVLTADDVARGGLLPDEHSVEGEPVCCEAAVNEFRAERGIPPLADPGVIA</sequence>
<gene>
    <name evidence="2" type="ORF">BG846_03930</name>
    <name evidence="1" type="ORF">K701_25365</name>
</gene>
<organism evidence="2 3">
    <name type="scientific">Streptomyces fradiae ATCC 10745 = DSM 40063</name>
    <dbReference type="NCBI Taxonomy" id="1319510"/>
    <lineage>
        <taxon>Bacteria</taxon>
        <taxon>Bacillati</taxon>
        <taxon>Actinomycetota</taxon>
        <taxon>Actinomycetes</taxon>
        <taxon>Kitasatosporales</taxon>
        <taxon>Streptomycetaceae</taxon>
        <taxon>Streptomyces</taxon>
    </lineage>
</organism>